<evidence type="ECO:0000313" key="2">
    <source>
        <dbReference type="Proteomes" id="UP000054538"/>
    </source>
</evidence>
<organism evidence="1 2">
    <name type="scientific">Paxillus rubicundulus Ve08.2h10</name>
    <dbReference type="NCBI Taxonomy" id="930991"/>
    <lineage>
        <taxon>Eukaryota</taxon>
        <taxon>Fungi</taxon>
        <taxon>Dikarya</taxon>
        <taxon>Basidiomycota</taxon>
        <taxon>Agaricomycotina</taxon>
        <taxon>Agaricomycetes</taxon>
        <taxon>Agaricomycetidae</taxon>
        <taxon>Boletales</taxon>
        <taxon>Paxilineae</taxon>
        <taxon>Paxillaceae</taxon>
        <taxon>Paxillus</taxon>
    </lineage>
</organism>
<name>A0A0D0DXF9_9AGAM</name>
<protein>
    <submittedName>
        <fullName evidence="1">Uncharacterized protein</fullName>
    </submittedName>
</protein>
<keyword evidence="2" id="KW-1185">Reference proteome</keyword>
<gene>
    <name evidence="1" type="ORF">PAXRUDRAFT_150567</name>
</gene>
<reference evidence="1 2" key="1">
    <citation type="submission" date="2014-04" db="EMBL/GenBank/DDBJ databases">
        <authorList>
            <consortium name="DOE Joint Genome Institute"/>
            <person name="Kuo A."/>
            <person name="Kohler A."/>
            <person name="Jargeat P."/>
            <person name="Nagy L.G."/>
            <person name="Floudas D."/>
            <person name="Copeland A."/>
            <person name="Barry K.W."/>
            <person name="Cichocki N."/>
            <person name="Veneault-Fourrey C."/>
            <person name="LaButti K."/>
            <person name="Lindquist E.A."/>
            <person name="Lipzen A."/>
            <person name="Lundell T."/>
            <person name="Morin E."/>
            <person name="Murat C."/>
            <person name="Sun H."/>
            <person name="Tunlid A."/>
            <person name="Henrissat B."/>
            <person name="Grigoriev I.V."/>
            <person name="Hibbett D.S."/>
            <person name="Martin F."/>
            <person name="Nordberg H.P."/>
            <person name="Cantor M.N."/>
            <person name="Hua S.X."/>
        </authorList>
    </citation>
    <scope>NUCLEOTIDE SEQUENCE [LARGE SCALE GENOMIC DNA]</scope>
    <source>
        <strain evidence="1 2">Ve08.2h10</strain>
    </source>
</reference>
<dbReference type="Proteomes" id="UP000054538">
    <property type="component" value="Unassembled WGS sequence"/>
</dbReference>
<dbReference type="AlphaFoldDB" id="A0A0D0DXF9"/>
<dbReference type="EMBL" id="KN825441">
    <property type="protein sequence ID" value="KIK91004.1"/>
    <property type="molecule type" value="Genomic_DNA"/>
</dbReference>
<sequence length="205" mass="22382">VFEDACRKFITMGVTYSNDEAVFDLLHGLPETVDWQIFREITMSRITSNISTISLSTSSSTPASMTSLTTVSPSIINFNDIAKLFVKKANSIVGKRKLLGPESEYANVATAHTGSVKQQGSTNPSTGLHIHRYNTKGVKCTNSACEGLSWADNHDIEHCYYPGGGMESKAPAWVRNKTQKEIAAVASTLSDKNYNRAVIAQTTRD</sequence>
<feature type="non-terminal residue" evidence="1">
    <location>
        <position position="1"/>
    </location>
</feature>
<reference evidence="2" key="2">
    <citation type="submission" date="2015-01" db="EMBL/GenBank/DDBJ databases">
        <title>Evolutionary Origins and Diversification of the Mycorrhizal Mutualists.</title>
        <authorList>
            <consortium name="DOE Joint Genome Institute"/>
            <consortium name="Mycorrhizal Genomics Consortium"/>
            <person name="Kohler A."/>
            <person name="Kuo A."/>
            <person name="Nagy L.G."/>
            <person name="Floudas D."/>
            <person name="Copeland A."/>
            <person name="Barry K.W."/>
            <person name="Cichocki N."/>
            <person name="Veneault-Fourrey C."/>
            <person name="LaButti K."/>
            <person name="Lindquist E.A."/>
            <person name="Lipzen A."/>
            <person name="Lundell T."/>
            <person name="Morin E."/>
            <person name="Murat C."/>
            <person name="Riley R."/>
            <person name="Ohm R."/>
            <person name="Sun H."/>
            <person name="Tunlid A."/>
            <person name="Henrissat B."/>
            <person name="Grigoriev I.V."/>
            <person name="Hibbett D.S."/>
            <person name="Martin F."/>
        </authorList>
    </citation>
    <scope>NUCLEOTIDE SEQUENCE [LARGE SCALE GENOMIC DNA]</scope>
    <source>
        <strain evidence="2">Ve08.2h10</strain>
    </source>
</reference>
<proteinExistence type="predicted"/>
<accession>A0A0D0DXF9</accession>
<evidence type="ECO:0000313" key="1">
    <source>
        <dbReference type="EMBL" id="KIK91004.1"/>
    </source>
</evidence>
<dbReference type="HOGENOM" id="CLU_105951_0_0_1"/>
<dbReference type="OrthoDB" id="2688793at2759"/>
<dbReference type="InParanoid" id="A0A0D0DXF9"/>